<dbReference type="EMBL" id="JABGBW010000002">
    <property type="protein sequence ID" value="MBC2575681.1"/>
    <property type="molecule type" value="Genomic_DNA"/>
</dbReference>
<dbReference type="InterPro" id="IPR010719">
    <property type="entry name" value="MnmM_MeTrfase"/>
</dbReference>
<keyword evidence="2" id="KW-1185">Reference proteome</keyword>
<gene>
    <name evidence="1" type="ORF">HLB29_03185</name>
</gene>
<dbReference type="InterPro" id="IPR029063">
    <property type="entry name" value="SAM-dependent_MTases_sf"/>
</dbReference>
<reference evidence="1 2" key="1">
    <citation type="submission" date="2020-05" db="EMBL/GenBank/DDBJ databases">
        <title>Draft genome of xy-202 and genomic insight in genome of the genus Peptostreptococcus.</title>
        <authorList>
            <person name="Zhang Z."/>
        </authorList>
    </citation>
    <scope>NUCLEOTIDE SEQUENCE [LARGE SCALE GENOMIC DNA]</scope>
    <source>
        <strain evidence="1 2">DSM 27025</strain>
    </source>
</reference>
<comment type="caution">
    <text evidence="1">The sequence shown here is derived from an EMBL/GenBank/DDBJ whole genome shotgun (WGS) entry which is preliminary data.</text>
</comment>
<keyword evidence="1" id="KW-0489">Methyltransferase</keyword>
<dbReference type="PANTHER" id="PTHR35276">
    <property type="entry name" value="S-ADENOSYL-L-METHIONINE-DEPENDENT METHYLTRANSFERASES SUPERFAMILY PROTEIN"/>
    <property type="match status" value="1"/>
</dbReference>
<accession>A0ABR6TL13</accession>
<protein>
    <submittedName>
        <fullName evidence="1">SAM-dependent methyltransferase</fullName>
    </submittedName>
</protein>
<dbReference type="GO" id="GO:0008168">
    <property type="term" value="F:methyltransferase activity"/>
    <property type="evidence" value="ECO:0007669"/>
    <property type="project" value="UniProtKB-KW"/>
</dbReference>
<organism evidence="1 2">
    <name type="scientific">Peptostreptococcus canis</name>
    <dbReference type="NCBI Taxonomy" id="1159213"/>
    <lineage>
        <taxon>Bacteria</taxon>
        <taxon>Bacillati</taxon>
        <taxon>Bacillota</taxon>
        <taxon>Clostridia</taxon>
        <taxon>Peptostreptococcales</taxon>
        <taxon>Peptostreptococcaceae</taxon>
        <taxon>Peptostreptococcus</taxon>
    </lineage>
</organism>
<evidence type="ECO:0000313" key="1">
    <source>
        <dbReference type="EMBL" id="MBC2575681.1"/>
    </source>
</evidence>
<dbReference type="Proteomes" id="UP000713904">
    <property type="component" value="Unassembled WGS sequence"/>
</dbReference>
<keyword evidence="1" id="KW-0808">Transferase</keyword>
<dbReference type="GO" id="GO:0032259">
    <property type="term" value="P:methylation"/>
    <property type="evidence" value="ECO:0007669"/>
    <property type="project" value="UniProtKB-KW"/>
</dbReference>
<dbReference type="RefSeq" id="WP_185623711.1">
    <property type="nucleotide sequence ID" value="NZ_JABGBW010000002.1"/>
</dbReference>
<name>A0ABR6TL13_9FIRM</name>
<dbReference type="SUPFAM" id="SSF53335">
    <property type="entry name" value="S-adenosyl-L-methionine-dependent methyltransferases"/>
    <property type="match status" value="1"/>
</dbReference>
<proteinExistence type="predicted"/>
<evidence type="ECO:0000313" key="2">
    <source>
        <dbReference type="Proteomes" id="UP000713904"/>
    </source>
</evidence>
<dbReference type="Gene3D" id="3.40.50.150">
    <property type="entry name" value="Vaccinia Virus protein VP39"/>
    <property type="match status" value="1"/>
</dbReference>
<dbReference type="Pfam" id="PF06962">
    <property type="entry name" value="rRNA_methylase"/>
    <property type="match status" value="1"/>
</dbReference>
<dbReference type="PANTHER" id="PTHR35276:SF1">
    <property type="entry name" value="TRNA (MNM(5)S(2)U34)-METHYLTRANSFERASE, CHLOROPLASTIC"/>
    <property type="match status" value="1"/>
</dbReference>
<sequence length="222" mass="25322">MNNGKLFKKQLKTEKINRVFKNKNDNSNLNEYNNIYNNVNNYIKAIALKKIKKGSIVVDATVGNGNDILYLLKLIGREGIAYGFDIQDIAIKNTQEKIKIDNNGVVPDNCILINDGHQFLDKYVNTQVNFIVFNLGYLPKGDHSIITTPTNTIMAIEKSMKILKKNGCICIATYLSHKGGMDEYDAVMDFLKQVKQEEFNISKIEFINQRNNPPVLFLIEKR</sequence>